<dbReference type="VEuPathDB" id="VectorBase:GAUT032905"/>
<evidence type="ECO:0000313" key="2">
    <source>
        <dbReference type="Proteomes" id="UP000078200"/>
    </source>
</evidence>
<dbReference type="AlphaFoldDB" id="A0A1A9VCI8"/>
<evidence type="ECO:0000313" key="1">
    <source>
        <dbReference type="EnsemblMetazoa" id="GAUT032905-PA"/>
    </source>
</evidence>
<proteinExistence type="predicted"/>
<sequence>MSSYEENFTPGRSLDLFSQMQAAGKATEAPIREEEIVEEFAPMPDRNLVEGKTLTKKRTYTTEYHLSTNCCAEIIATLSTQSHRVMADMAMACKDRCLCVKVCLRAWFWLRSPLARLQ</sequence>
<keyword evidence="2" id="KW-1185">Reference proteome</keyword>
<organism evidence="1 2">
    <name type="scientific">Glossina austeni</name>
    <name type="common">Savannah tsetse fly</name>
    <dbReference type="NCBI Taxonomy" id="7395"/>
    <lineage>
        <taxon>Eukaryota</taxon>
        <taxon>Metazoa</taxon>
        <taxon>Ecdysozoa</taxon>
        <taxon>Arthropoda</taxon>
        <taxon>Hexapoda</taxon>
        <taxon>Insecta</taxon>
        <taxon>Pterygota</taxon>
        <taxon>Neoptera</taxon>
        <taxon>Endopterygota</taxon>
        <taxon>Diptera</taxon>
        <taxon>Brachycera</taxon>
        <taxon>Muscomorpha</taxon>
        <taxon>Hippoboscoidea</taxon>
        <taxon>Glossinidae</taxon>
        <taxon>Glossina</taxon>
    </lineage>
</organism>
<protein>
    <submittedName>
        <fullName evidence="1">Uncharacterized protein</fullName>
    </submittedName>
</protein>
<reference evidence="1" key="1">
    <citation type="submission" date="2020-05" db="UniProtKB">
        <authorList>
            <consortium name="EnsemblMetazoa"/>
        </authorList>
    </citation>
    <scope>IDENTIFICATION</scope>
    <source>
        <strain evidence="1">TTRI</strain>
    </source>
</reference>
<dbReference type="Proteomes" id="UP000078200">
    <property type="component" value="Unassembled WGS sequence"/>
</dbReference>
<name>A0A1A9VCI8_GLOAU</name>
<dbReference type="EnsemblMetazoa" id="GAUT032905-RA">
    <property type="protein sequence ID" value="GAUT032905-PA"/>
    <property type="gene ID" value="GAUT032905"/>
</dbReference>
<accession>A0A1A9VCI8</accession>